<dbReference type="InterPro" id="IPR050951">
    <property type="entry name" value="Retrovirus_Pol_polyprotein"/>
</dbReference>
<feature type="domain" description="Reverse transcriptase" evidence="17">
    <location>
        <begin position="761"/>
        <end position="940"/>
    </location>
</feature>
<dbReference type="InterPro" id="IPR036397">
    <property type="entry name" value="RNaseH_sf"/>
</dbReference>
<evidence type="ECO:0000256" key="9">
    <source>
        <dbReference type="ARBA" id="ARBA00022918"/>
    </source>
</evidence>
<evidence type="ECO:0000259" key="18">
    <source>
        <dbReference type="PROSITE" id="PS50994"/>
    </source>
</evidence>
<dbReference type="Pfam" id="PF17919">
    <property type="entry name" value="RT_RNaseH_2"/>
    <property type="match status" value="1"/>
</dbReference>
<feature type="region of interest" description="Disordered" evidence="15">
    <location>
        <begin position="103"/>
        <end position="139"/>
    </location>
</feature>
<evidence type="ECO:0000256" key="11">
    <source>
        <dbReference type="ARBA" id="ARBA00023125"/>
    </source>
</evidence>
<dbReference type="GO" id="GO:0003887">
    <property type="term" value="F:DNA-directed DNA polymerase activity"/>
    <property type="evidence" value="ECO:0007669"/>
    <property type="project" value="UniProtKB-KW"/>
</dbReference>
<dbReference type="Gene3D" id="1.10.340.70">
    <property type="match status" value="1"/>
</dbReference>
<evidence type="ECO:0000259" key="16">
    <source>
        <dbReference type="PROSITE" id="PS50158"/>
    </source>
</evidence>
<keyword evidence="10" id="KW-0239">DNA-directed DNA polymerase</keyword>
<evidence type="ECO:0000256" key="13">
    <source>
        <dbReference type="ARBA" id="ARBA00039658"/>
    </source>
</evidence>
<feature type="region of interest" description="Disordered" evidence="15">
    <location>
        <begin position="1"/>
        <end position="67"/>
    </location>
</feature>
<dbReference type="Pfam" id="PF00665">
    <property type="entry name" value="rve"/>
    <property type="match status" value="1"/>
</dbReference>
<dbReference type="InterPro" id="IPR000477">
    <property type="entry name" value="RT_dom"/>
</dbReference>
<dbReference type="SUPFAM" id="SSF57756">
    <property type="entry name" value="Retrovirus zinc finger-like domains"/>
    <property type="match status" value="1"/>
</dbReference>
<dbReference type="Pfam" id="PF00078">
    <property type="entry name" value="RVT_1"/>
    <property type="match status" value="1"/>
</dbReference>
<organism evidence="19 20">
    <name type="scientific">Anolis carolinensis</name>
    <name type="common">Green anole</name>
    <name type="synonym">American chameleon</name>
    <dbReference type="NCBI Taxonomy" id="28377"/>
    <lineage>
        <taxon>Eukaryota</taxon>
        <taxon>Metazoa</taxon>
        <taxon>Chordata</taxon>
        <taxon>Craniata</taxon>
        <taxon>Vertebrata</taxon>
        <taxon>Euteleostomi</taxon>
        <taxon>Lepidosauria</taxon>
        <taxon>Squamata</taxon>
        <taxon>Bifurcata</taxon>
        <taxon>Unidentata</taxon>
        <taxon>Episquamata</taxon>
        <taxon>Toxicofera</taxon>
        <taxon>Iguania</taxon>
        <taxon>Dactyloidae</taxon>
        <taxon>Anolis</taxon>
    </lineage>
</organism>
<reference evidence="19" key="2">
    <citation type="submission" date="2025-08" db="UniProtKB">
        <authorList>
            <consortium name="Ensembl"/>
        </authorList>
    </citation>
    <scope>IDENTIFICATION</scope>
</reference>
<dbReference type="InterPro" id="IPR001878">
    <property type="entry name" value="Znf_CCHC"/>
</dbReference>
<dbReference type="Ensembl" id="ENSACAT00000038798.1">
    <property type="protein sequence ID" value="ENSACAP00000024526.1"/>
    <property type="gene ID" value="ENSACAG00000037438.1"/>
</dbReference>
<dbReference type="GO" id="GO:0003964">
    <property type="term" value="F:RNA-directed DNA polymerase activity"/>
    <property type="evidence" value="ECO:0007669"/>
    <property type="project" value="UniProtKB-KW"/>
</dbReference>
<keyword evidence="7" id="KW-0460">Magnesium</keyword>
<keyword evidence="20" id="KW-1185">Reference proteome</keyword>
<dbReference type="FunFam" id="3.10.20.370:FF:000003">
    <property type="entry name" value="Transposon Tf2-6 polyprotein"/>
    <property type="match status" value="1"/>
</dbReference>
<dbReference type="CDD" id="cd00303">
    <property type="entry name" value="retropepsin_like"/>
    <property type="match status" value="1"/>
</dbReference>
<dbReference type="InterPro" id="IPR036875">
    <property type="entry name" value="Znf_CCHC_sf"/>
</dbReference>
<dbReference type="Gene3D" id="3.10.20.370">
    <property type="match status" value="1"/>
</dbReference>
<keyword evidence="3" id="KW-0645">Protease</keyword>
<keyword evidence="5" id="KW-0064">Aspartyl protease</keyword>
<evidence type="ECO:0000256" key="14">
    <source>
        <dbReference type="PROSITE-ProRule" id="PRU00047"/>
    </source>
</evidence>
<feature type="domain" description="CCHC-type" evidence="16">
    <location>
        <begin position="500"/>
        <end position="513"/>
    </location>
</feature>
<dbReference type="InterPro" id="IPR001584">
    <property type="entry name" value="Integrase_cat-core"/>
</dbReference>
<dbReference type="GO" id="GO:0006508">
    <property type="term" value="P:proteolysis"/>
    <property type="evidence" value="ECO:0007669"/>
    <property type="project" value="UniProtKB-KW"/>
</dbReference>
<keyword evidence="12" id="KW-0233">DNA recombination</keyword>
<evidence type="ECO:0000313" key="19">
    <source>
        <dbReference type="Ensembl" id="ENSACAP00000024526.1"/>
    </source>
</evidence>
<dbReference type="InterPro" id="IPR005162">
    <property type="entry name" value="Retrotrans_gag_dom"/>
</dbReference>
<evidence type="ECO:0000256" key="6">
    <source>
        <dbReference type="ARBA" id="ARBA00022801"/>
    </source>
</evidence>
<dbReference type="PROSITE" id="PS50994">
    <property type="entry name" value="INTEGRASE"/>
    <property type="match status" value="1"/>
</dbReference>
<feature type="compositionally biased region" description="Acidic residues" evidence="15">
    <location>
        <begin position="202"/>
        <end position="214"/>
    </location>
</feature>
<dbReference type="Pfam" id="PF17921">
    <property type="entry name" value="Integrase_H2C2"/>
    <property type="match status" value="1"/>
</dbReference>
<dbReference type="InterPro" id="IPR041577">
    <property type="entry name" value="RT_RNaseH_2"/>
</dbReference>
<dbReference type="SUPFAM" id="SSF56672">
    <property type="entry name" value="DNA/RNA polymerases"/>
    <property type="match status" value="1"/>
</dbReference>
<dbReference type="GeneTree" id="ENSGT01040000240511"/>
<feature type="domain" description="Integrase catalytic" evidence="18">
    <location>
        <begin position="1321"/>
        <end position="1480"/>
    </location>
</feature>
<dbReference type="InterPro" id="IPR041588">
    <property type="entry name" value="Integrase_H2C2"/>
</dbReference>
<keyword evidence="9" id="KW-0695">RNA-directed DNA polymerase</keyword>
<evidence type="ECO:0000313" key="20">
    <source>
        <dbReference type="Proteomes" id="UP000001646"/>
    </source>
</evidence>
<dbReference type="PROSITE" id="PS50158">
    <property type="entry name" value="ZF_CCHC"/>
    <property type="match status" value="1"/>
</dbReference>
<evidence type="ECO:0000256" key="4">
    <source>
        <dbReference type="ARBA" id="ARBA00022723"/>
    </source>
</evidence>
<dbReference type="InterPro" id="IPR012337">
    <property type="entry name" value="RNaseH-like_sf"/>
</dbReference>
<dbReference type="Gene3D" id="2.40.70.10">
    <property type="entry name" value="Acid Proteases"/>
    <property type="match status" value="1"/>
</dbReference>
<evidence type="ECO:0000256" key="5">
    <source>
        <dbReference type="ARBA" id="ARBA00022750"/>
    </source>
</evidence>
<sequence>MSGEGDQSHDGAERPLLGARPLAEETLQAIASSTGYPKPDGVTQRIPRGGRGVPAAAETSWGSGGSMPETVALRLSILETNLSRLSETVGRLVPLLEENLQKEPTRYGTETEPRKEGVWSQRGQRASTQSPMAARSEEDEEYWQELEFRDRMAREVEHQHARGTLRPPTPIELPVQLPTPRMGVGVERPLGRGIGSSGLADEGGEEPEIQEGEENVPYGEERRDAGATARPEFGWVEGPTAAAEFREPRRTTAGVGRGVLKGAVQGNPMQPFPMPPRQQQRAVEWMQRREDLKLEYGGESAELNFFLISVRGYIEDNAHTFPSEASMVRAIGNTLKRGAASWYVQLHARSDPCLRSVPRFLAALENRFRDRLEQLRARDQLKGIKQRDKTVPEYAEEFLHLAEKVPEWSEVTKVEIFKEGLRPEIFSWAAHRDDPETLRGWIQLAGSVESTLAQVKRFRGGGGQQRPTARGRGETRKQERPGARPGIPFKGDDNKPKPGCFVCGKTGHRAAECWAQKGEPPKPSKPKPAVGRRAEEEVRAPESPERLVSRDKRMLVVPICLSGLENRATCRAFVDCGCSRNIITPELAEALKCQQTFLDSPIAFSQLDGSVAAGEVSTKEMQGVPCKIGKWEGRISFVIAPIASYHVILGIPWLEQANPEVDWRGKSLAFKEQQTRWEISRLAGEEDEGDEAGEIDPQLLPPEYRDFVDVFNQKEASKLPPKRNVEVEIEITPGATLPKPKVYPMSVQEKEELRKYIDKNLARGFIKPSNSPLGAPVLFRRKKDNSLRLCIDYRNLNAITKDNKYPMPLVKDLITVLKKGSIFTKLDLIEAYHKLRIKPEDTWKTAFSCAFGHFEYKILPFGLKNGSSCFMQLINEILHPLLYRGVFIFLDDILIVTEDKEKHVELVREVLQRLREAKLYAKLSKCEFNKTQIDFLGYRISPEGLAMDPSKVSDLKEWGVPQTRRQLQSFLGFANFYRSFIKGFAQITAPLTELLKTKGKGETAKVKAPGAKLSWTPECQKAFETLKGCFTEEPILKHPDIKSPFIIHCDASDCAYGAVLLQKDQNGNLKPCGYLSRKFSETEKCWPIWEKEALAILKALECWRHFLEGSGIPFEIWSDHKNLQYLKSPRKLSPKQIRWAQYFSRFDFQLKFFQGKQNVLADALSRMPQHESLAAAKEGTIFSDKQWGLVVRTRAQTQKENTAILELDGENNWGKELKQSYEGDQWIASNSEKGEQKRGFWFVNKKLYIPAILRIKILERFHNNQSAGHPGITKTTKAIAKHCWWPGMRKDIKNHVVQCDDCARNKSRGGKPMGLLQTVVEPTRPWECVAMDFVGELPVSKGHRYIWTVLDLFSKQAHFIPLTKLPSAEKLAELYINHIYKLHGCPSRVVSDRGVQFTARFWENFLEMLGAERSLSSAFHPMTNGAVERTQQTLGQFLRMYSNMRQNDWSRWLAFAELAFNSTIHSATNKTPFEIVYGYEIQPLPQLPKWTENEETGAGKWKNQMLECWDQVTASLKEAHKKYKTFADRKRVEGDKLEKGDLVWLSTQNIKLGLPSKKLGPKYIGPFRIQGVINEVTFQLALPKSLGKIHPVFHRSLLKKYRGTLDKMDT</sequence>
<keyword evidence="10" id="KW-0548">Nucleotidyltransferase</keyword>
<evidence type="ECO:0000259" key="17">
    <source>
        <dbReference type="PROSITE" id="PS50878"/>
    </source>
</evidence>
<dbReference type="Pfam" id="PF24626">
    <property type="entry name" value="SH3_Tf2-1"/>
    <property type="match status" value="1"/>
</dbReference>
<accession>A0A803SNI6</accession>
<keyword evidence="14" id="KW-0862">Zinc</keyword>
<dbReference type="PANTHER" id="PTHR37984">
    <property type="entry name" value="PROTEIN CBG26694"/>
    <property type="match status" value="1"/>
</dbReference>
<feature type="compositionally biased region" description="Basic and acidic residues" evidence="15">
    <location>
        <begin position="532"/>
        <end position="545"/>
    </location>
</feature>
<dbReference type="PANTHER" id="PTHR37984:SF15">
    <property type="entry name" value="INTEGRASE CATALYTIC DOMAIN-CONTAINING PROTEIN"/>
    <property type="match status" value="1"/>
</dbReference>
<dbReference type="InterPro" id="IPR043128">
    <property type="entry name" value="Rev_trsase/Diguanyl_cyclase"/>
</dbReference>
<dbReference type="InterPro" id="IPR021109">
    <property type="entry name" value="Peptidase_aspartic_dom_sf"/>
</dbReference>
<dbReference type="InParanoid" id="A0A803SNI6"/>
<reference evidence="19 20" key="1">
    <citation type="submission" date="2009-12" db="EMBL/GenBank/DDBJ databases">
        <title>The Genome Sequence of Anolis carolinensis (Green Anole Lizard).</title>
        <authorList>
            <consortium name="The Genome Sequencing Platform"/>
            <person name="Di Palma F."/>
            <person name="Alfoldi J."/>
            <person name="Heiman D."/>
            <person name="Young S."/>
            <person name="Grabherr M."/>
            <person name="Johnson J."/>
            <person name="Lander E.S."/>
            <person name="Lindblad-Toh K."/>
        </authorList>
    </citation>
    <scope>NUCLEOTIDE SEQUENCE [LARGE SCALE GENOMIC DNA]</scope>
    <source>
        <strain evidence="19 20">JBL SC #1</strain>
    </source>
</reference>
<dbReference type="InterPro" id="IPR043502">
    <property type="entry name" value="DNA/RNA_pol_sf"/>
</dbReference>
<dbReference type="FunFam" id="2.40.70.10:FF:000148">
    <property type="entry name" value="Uncharacterized protein"/>
    <property type="match status" value="1"/>
</dbReference>
<feature type="compositionally biased region" description="Basic and acidic residues" evidence="15">
    <location>
        <begin position="1"/>
        <end position="13"/>
    </location>
</feature>
<evidence type="ECO:0000256" key="2">
    <source>
        <dbReference type="ARBA" id="ARBA00012180"/>
    </source>
</evidence>
<protein>
    <recommendedName>
        <fullName evidence="13">Gypsy retrotransposon integrase-like protein 1</fullName>
        <ecNumber evidence="2">3.1.26.4</ecNumber>
    </recommendedName>
</protein>
<dbReference type="Proteomes" id="UP000001646">
    <property type="component" value="Chromosome 4"/>
</dbReference>
<feature type="compositionally biased region" description="Polar residues" evidence="15">
    <location>
        <begin position="121"/>
        <end position="131"/>
    </location>
</feature>
<dbReference type="EC" id="3.1.26.4" evidence="2"/>
<dbReference type="GO" id="GO:0003677">
    <property type="term" value="F:DNA binding"/>
    <property type="evidence" value="ECO:0007669"/>
    <property type="project" value="UniProtKB-KW"/>
</dbReference>
<dbReference type="CDD" id="cd09274">
    <property type="entry name" value="RNase_HI_RT_Ty3"/>
    <property type="match status" value="1"/>
</dbReference>
<dbReference type="Gene3D" id="3.30.70.270">
    <property type="match status" value="2"/>
</dbReference>
<evidence type="ECO:0000256" key="1">
    <source>
        <dbReference type="ARBA" id="ARBA00010879"/>
    </source>
</evidence>
<name>A0A803SNI6_ANOCA</name>
<dbReference type="SUPFAM" id="SSF53098">
    <property type="entry name" value="Ribonuclease H-like"/>
    <property type="match status" value="1"/>
</dbReference>
<dbReference type="SMART" id="SM00343">
    <property type="entry name" value="ZnF_C2HC"/>
    <property type="match status" value="1"/>
</dbReference>
<dbReference type="Gene3D" id="3.10.10.10">
    <property type="entry name" value="HIV Type 1 Reverse Transcriptase, subunit A, domain 1"/>
    <property type="match status" value="1"/>
</dbReference>
<dbReference type="FunFam" id="3.30.70.270:FF:000026">
    <property type="entry name" value="Transposon Ty3-G Gag-Pol polyprotein"/>
    <property type="match status" value="1"/>
</dbReference>
<keyword evidence="14" id="KW-0863">Zinc-finger</keyword>
<dbReference type="FunFam" id="1.10.340.70:FF:000017">
    <property type="entry name" value="Uncharacterized protein"/>
    <property type="match status" value="1"/>
</dbReference>
<reference evidence="19" key="3">
    <citation type="submission" date="2025-09" db="UniProtKB">
        <authorList>
            <consortium name="Ensembl"/>
        </authorList>
    </citation>
    <scope>IDENTIFICATION</scope>
</reference>
<evidence type="ECO:0000256" key="3">
    <source>
        <dbReference type="ARBA" id="ARBA00022670"/>
    </source>
</evidence>
<keyword evidence="8" id="KW-0229">DNA integration</keyword>
<evidence type="ECO:0000256" key="12">
    <source>
        <dbReference type="ARBA" id="ARBA00023172"/>
    </source>
</evidence>
<evidence type="ECO:0000256" key="7">
    <source>
        <dbReference type="ARBA" id="ARBA00022842"/>
    </source>
</evidence>
<comment type="similarity">
    <text evidence="1">Belongs to the beta type-B retroviral polymerase family. HERV class-II K(HML-2) pol subfamily.</text>
</comment>
<feature type="region of interest" description="Disordered" evidence="15">
    <location>
        <begin position="190"/>
        <end position="230"/>
    </location>
</feature>
<dbReference type="PROSITE" id="PS50878">
    <property type="entry name" value="RT_POL"/>
    <property type="match status" value="1"/>
</dbReference>
<keyword evidence="10" id="KW-0808">Transferase</keyword>
<evidence type="ECO:0000256" key="10">
    <source>
        <dbReference type="ARBA" id="ARBA00022932"/>
    </source>
</evidence>
<dbReference type="CDD" id="cd01647">
    <property type="entry name" value="RT_LTR"/>
    <property type="match status" value="1"/>
</dbReference>
<dbReference type="GO" id="GO:0006310">
    <property type="term" value="P:DNA recombination"/>
    <property type="evidence" value="ECO:0007669"/>
    <property type="project" value="UniProtKB-KW"/>
</dbReference>
<evidence type="ECO:0000256" key="8">
    <source>
        <dbReference type="ARBA" id="ARBA00022908"/>
    </source>
</evidence>
<dbReference type="Pfam" id="PF03732">
    <property type="entry name" value="Retrotrans_gag"/>
    <property type="match status" value="1"/>
</dbReference>
<dbReference type="GO" id="GO:0008270">
    <property type="term" value="F:zinc ion binding"/>
    <property type="evidence" value="ECO:0007669"/>
    <property type="project" value="UniProtKB-KW"/>
</dbReference>
<dbReference type="GO" id="GO:0004523">
    <property type="term" value="F:RNA-DNA hybrid ribonuclease activity"/>
    <property type="evidence" value="ECO:0007669"/>
    <property type="project" value="UniProtKB-EC"/>
</dbReference>
<dbReference type="InterPro" id="IPR056924">
    <property type="entry name" value="SH3_Tf2-1"/>
</dbReference>
<proteinExistence type="inferred from homology"/>
<dbReference type="FunFam" id="3.30.420.10:FF:000032">
    <property type="entry name" value="Retrovirus-related Pol polyprotein from transposon 297-like Protein"/>
    <property type="match status" value="1"/>
</dbReference>
<evidence type="ECO:0000256" key="15">
    <source>
        <dbReference type="SAM" id="MobiDB-lite"/>
    </source>
</evidence>
<feature type="region of interest" description="Disordered" evidence="15">
    <location>
        <begin position="514"/>
        <end position="545"/>
    </location>
</feature>
<dbReference type="GO" id="GO:0004190">
    <property type="term" value="F:aspartic-type endopeptidase activity"/>
    <property type="evidence" value="ECO:0007669"/>
    <property type="project" value="UniProtKB-KW"/>
</dbReference>
<keyword evidence="6" id="KW-0378">Hydrolase</keyword>
<feature type="compositionally biased region" description="Basic and acidic residues" evidence="15">
    <location>
        <begin position="103"/>
        <end position="117"/>
    </location>
</feature>
<dbReference type="GO" id="GO:0015074">
    <property type="term" value="P:DNA integration"/>
    <property type="evidence" value="ECO:0007669"/>
    <property type="project" value="UniProtKB-KW"/>
</dbReference>
<feature type="compositionally biased region" description="Basic and acidic residues" evidence="15">
    <location>
        <begin position="471"/>
        <end position="482"/>
    </location>
</feature>
<keyword evidence="11" id="KW-0238">DNA-binding</keyword>
<dbReference type="Gene3D" id="3.30.420.10">
    <property type="entry name" value="Ribonuclease H-like superfamily/Ribonuclease H"/>
    <property type="match status" value="1"/>
</dbReference>
<keyword evidence="4" id="KW-0479">Metal-binding</keyword>
<feature type="region of interest" description="Disordered" evidence="15">
    <location>
        <begin position="456"/>
        <end position="493"/>
    </location>
</feature>